<protein>
    <recommendedName>
        <fullName evidence="5">Ribosome maturation factor RimM</fullName>
    </recommendedName>
</protein>
<evidence type="ECO:0000259" key="7">
    <source>
        <dbReference type="Pfam" id="PF24986"/>
    </source>
</evidence>
<dbReference type="InterPro" id="IPR011033">
    <property type="entry name" value="PRC_barrel-like_sf"/>
</dbReference>
<comment type="subunit">
    <text evidence="5">Binds ribosomal protein uS19.</text>
</comment>
<dbReference type="PANTHER" id="PTHR33692">
    <property type="entry name" value="RIBOSOME MATURATION FACTOR RIMM"/>
    <property type="match status" value="1"/>
</dbReference>
<dbReference type="InterPro" id="IPR009000">
    <property type="entry name" value="Transl_B-barrel_sf"/>
</dbReference>
<organism evidence="8 9">
    <name type="scientific">Ruminobacter amylophilus</name>
    <dbReference type="NCBI Taxonomy" id="867"/>
    <lineage>
        <taxon>Bacteria</taxon>
        <taxon>Pseudomonadati</taxon>
        <taxon>Pseudomonadota</taxon>
        <taxon>Gammaproteobacteria</taxon>
        <taxon>Aeromonadales</taxon>
        <taxon>Succinivibrionaceae</taxon>
        <taxon>Ruminobacter</taxon>
    </lineage>
</organism>
<sequence length="175" mass="19933">MDKEVPEVMGRFGAVFGIKGYIKVFSYTEDPESLFSYKPWFYRKPGGQWQSIEITDAKPHADSYIVKIKGFDVREVVQGFTGSDIGILPSSLPKLPEGVFRWIELIGLRAVTLDGYDLGIVSNMMETGANDVLVVKARKDDKYEIKERLIPYLPHVVKNVDLDEKVIQVDWEPDF</sequence>
<accession>A0A662ZIJ4</accession>
<evidence type="ECO:0000313" key="8">
    <source>
        <dbReference type="EMBL" id="SFP35644.1"/>
    </source>
</evidence>
<evidence type="ECO:0000256" key="5">
    <source>
        <dbReference type="HAMAP-Rule" id="MF_00014"/>
    </source>
</evidence>
<dbReference type="GO" id="GO:0006364">
    <property type="term" value="P:rRNA processing"/>
    <property type="evidence" value="ECO:0007669"/>
    <property type="project" value="UniProtKB-UniRule"/>
</dbReference>
<dbReference type="Proteomes" id="UP000243745">
    <property type="component" value="Unassembled WGS sequence"/>
</dbReference>
<evidence type="ECO:0000256" key="1">
    <source>
        <dbReference type="ARBA" id="ARBA00022490"/>
    </source>
</evidence>
<evidence type="ECO:0000256" key="4">
    <source>
        <dbReference type="ARBA" id="ARBA00023186"/>
    </source>
</evidence>
<gene>
    <name evidence="5" type="primary">rimM</name>
    <name evidence="8" type="ORF">SAMN02910344_01176</name>
</gene>
<dbReference type="InterPro" id="IPR011961">
    <property type="entry name" value="RimM"/>
</dbReference>
<name>A0A662ZIJ4_9GAMM</name>
<keyword evidence="1 5" id="KW-0963">Cytoplasm</keyword>
<keyword evidence="3 5" id="KW-0698">rRNA processing</keyword>
<dbReference type="EMBL" id="FOXF01000017">
    <property type="protein sequence ID" value="SFP35644.1"/>
    <property type="molecule type" value="Genomic_DNA"/>
</dbReference>
<feature type="domain" description="RimM N-terminal" evidence="6">
    <location>
        <begin position="8"/>
        <end position="88"/>
    </location>
</feature>
<dbReference type="GO" id="GO:0043022">
    <property type="term" value="F:ribosome binding"/>
    <property type="evidence" value="ECO:0007669"/>
    <property type="project" value="InterPro"/>
</dbReference>
<dbReference type="AlphaFoldDB" id="A0A662ZIJ4"/>
<dbReference type="GO" id="GO:0005840">
    <property type="term" value="C:ribosome"/>
    <property type="evidence" value="ECO:0007669"/>
    <property type="project" value="InterPro"/>
</dbReference>
<proteinExistence type="inferred from homology"/>
<evidence type="ECO:0000256" key="3">
    <source>
        <dbReference type="ARBA" id="ARBA00022552"/>
    </source>
</evidence>
<dbReference type="RefSeq" id="WP_031578166.1">
    <property type="nucleotide sequence ID" value="NZ_FOXF01000017.1"/>
</dbReference>
<evidence type="ECO:0000313" key="9">
    <source>
        <dbReference type="Proteomes" id="UP000243745"/>
    </source>
</evidence>
<evidence type="ECO:0000259" key="6">
    <source>
        <dbReference type="Pfam" id="PF01782"/>
    </source>
</evidence>
<dbReference type="HAMAP" id="MF_00014">
    <property type="entry name" value="Ribosome_mat_RimM"/>
    <property type="match status" value="1"/>
</dbReference>
<keyword evidence="9" id="KW-1185">Reference proteome</keyword>
<dbReference type="NCBIfam" id="TIGR02273">
    <property type="entry name" value="16S_RimM"/>
    <property type="match status" value="1"/>
</dbReference>
<dbReference type="Pfam" id="PF01782">
    <property type="entry name" value="RimM"/>
    <property type="match status" value="1"/>
</dbReference>
<dbReference type="SUPFAM" id="SSF50447">
    <property type="entry name" value="Translation proteins"/>
    <property type="match status" value="1"/>
</dbReference>
<comment type="function">
    <text evidence="5">An accessory protein needed during the final step in the assembly of 30S ribosomal subunit, possibly for assembly of the head region. Essential for efficient processing of 16S rRNA. May be needed both before and after RbfA during the maturation of 16S rRNA. It has affinity for free ribosomal 30S subunits but not for 70S ribosomes.</text>
</comment>
<evidence type="ECO:0000256" key="2">
    <source>
        <dbReference type="ARBA" id="ARBA00022517"/>
    </source>
</evidence>
<dbReference type="InterPro" id="IPR002676">
    <property type="entry name" value="RimM_N"/>
</dbReference>
<dbReference type="OrthoDB" id="9783509at2"/>
<dbReference type="Pfam" id="PF24986">
    <property type="entry name" value="PRC_RimM"/>
    <property type="match status" value="1"/>
</dbReference>
<dbReference type="GO" id="GO:0005737">
    <property type="term" value="C:cytoplasm"/>
    <property type="evidence" value="ECO:0007669"/>
    <property type="project" value="UniProtKB-SubCell"/>
</dbReference>
<keyword evidence="4 5" id="KW-0143">Chaperone</keyword>
<comment type="subcellular location">
    <subcellularLocation>
        <location evidence="5">Cytoplasm</location>
    </subcellularLocation>
</comment>
<dbReference type="InterPro" id="IPR036976">
    <property type="entry name" value="RimM_N_sf"/>
</dbReference>
<feature type="domain" description="Ribosome maturation factor RimM PRC barrel" evidence="7">
    <location>
        <begin position="102"/>
        <end position="173"/>
    </location>
</feature>
<dbReference type="GO" id="GO:0042274">
    <property type="term" value="P:ribosomal small subunit biogenesis"/>
    <property type="evidence" value="ECO:0007669"/>
    <property type="project" value="UniProtKB-UniRule"/>
</dbReference>
<comment type="domain">
    <text evidence="5">The PRC barrel domain binds ribosomal protein uS19.</text>
</comment>
<keyword evidence="2 5" id="KW-0690">Ribosome biogenesis</keyword>
<comment type="similarity">
    <text evidence="5">Belongs to the RimM family.</text>
</comment>
<dbReference type="Gene3D" id="2.40.30.60">
    <property type="entry name" value="RimM"/>
    <property type="match status" value="1"/>
</dbReference>
<dbReference type="PANTHER" id="PTHR33692:SF1">
    <property type="entry name" value="RIBOSOME MATURATION FACTOR RIMM"/>
    <property type="match status" value="1"/>
</dbReference>
<dbReference type="Gene3D" id="2.30.30.240">
    <property type="entry name" value="PRC-barrel domain"/>
    <property type="match status" value="1"/>
</dbReference>
<reference evidence="8 9" key="1">
    <citation type="submission" date="2016-10" db="EMBL/GenBank/DDBJ databases">
        <authorList>
            <person name="Varghese N."/>
            <person name="Submissions S."/>
        </authorList>
    </citation>
    <scope>NUCLEOTIDE SEQUENCE [LARGE SCALE GENOMIC DNA]</scope>
    <source>
        <strain evidence="8 9">DSM 1361</strain>
    </source>
</reference>
<dbReference type="InterPro" id="IPR056792">
    <property type="entry name" value="PRC_RimM"/>
</dbReference>
<dbReference type="SUPFAM" id="SSF50346">
    <property type="entry name" value="PRC-barrel domain"/>
    <property type="match status" value="1"/>
</dbReference>